<dbReference type="KEGG" id="syw:SYNW1057"/>
<dbReference type="Proteomes" id="UP000001422">
    <property type="component" value="Chromosome"/>
</dbReference>
<evidence type="ECO:0000259" key="10">
    <source>
        <dbReference type="Pfam" id="PF02355"/>
    </source>
</evidence>
<dbReference type="Pfam" id="PF07549">
    <property type="entry name" value="Sec_GG"/>
    <property type="match status" value="1"/>
</dbReference>
<evidence type="ECO:0000313" key="12">
    <source>
        <dbReference type="Proteomes" id="UP000001422"/>
    </source>
</evidence>
<evidence type="ECO:0000256" key="9">
    <source>
        <dbReference type="HAMAP-Rule" id="MF_01464"/>
    </source>
</evidence>
<feature type="domain" description="Protein export membrane protein SecD/SecF C-terminal" evidence="10">
    <location>
        <begin position="146"/>
        <end position="321"/>
    </location>
</feature>
<evidence type="ECO:0000256" key="2">
    <source>
        <dbReference type="ARBA" id="ARBA00022448"/>
    </source>
</evidence>
<dbReference type="GO" id="GO:0006605">
    <property type="term" value="P:protein targeting"/>
    <property type="evidence" value="ECO:0007669"/>
    <property type="project" value="UniProtKB-UniRule"/>
</dbReference>
<dbReference type="PANTHER" id="PTHR30081:SF8">
    <property type="entry name" value="PROTEIN TRANSLOCASE SUBUNIT SECF"/>
    <property type="match status" value="1"/>
</dbReference>
<gene>
    <name evidence="9 11" type="primary">secF</name>
    <name evidence="11" type="ordered locus">SYNW1057</name>
</gene>
<evidence type="ECO:0000313" key="11">
    <source>
        <dbReference type="EMBL" id="CAE07572.1"/>
    </source>
</evidence>
<dbReference type="GO" id="GO:0065002">
    <property type="term" value="P:intracellular protein transmembrane transport"/>
    <property type="evidence" value="ECO:0007669"/>
    <property type="project" value="UniProtKB-UniRule"/>
</dbReference>
<dbReference type="RefSeq" id="WP_011127922.1">
    <property type="nucleotide sequence ID" value="NC_005070.1"/>
</dbReference>
<accession>Q7U7C8</accession>
<dbReference type="GO" id="GO:0015450">
    <property type="term" value="F:protein-transporting ATPase activity"/>
    <property type="evidence" value="ECO:0007669"/>
    <property type="project" value="InterPro"/>
</dbReference>
<sequence>MAMSTPNTTVVLRLQLSASRVRVWLVSGLTLLVALVGLISCWLNPDIAAPLRPGLDFTGGTQIQLERDCGESCRDLKSIAVSNPVQSLTLPAEEDDPVPNLRSARVQLLDGGQSLVLRVPTLSAAQGQALIAAVEQIAGPFVAGGQSVDTIGPSLGRQLLRSTLISLVVAFSGIALYISFRYDGRYAFLALVALAHDVLIVAGVFAWLGLLMQLEVDSLFAVALLTIAGYSVNDTVVVFDRIRERARDGAGLGLSEQVDQAVSATLTRTFYTSGTTLLPLLALIFFGGATLYWFAIALALGVVVGSWSSIALAPSLLTLWEPRAEV</sequence>
<evidence type="ECO:0000256" key="1">
    <source>
        <dbReference type="ARBA" id="ARBA00004651"/>
    </source>
</evidence>
<protein>
    <recommendedName>
        <fullName evidence="9">Protein-export membrane protein SecF</fullName>
    </recommendedName>
</protein>
<keyword evidence="7 9" id="KW-0811">Translocation</keyword>
<dbReference type="GO" id="GO:0005886">
    <property type="term" value="C:plasma membrane"/>
    <property type="evidence" value="ECO:0007669"/>
    <property type="project" value="UniProtKB-SubCell"/>
</dbReference>
<evidence type="ECO:0000256" key="7">
    <source>
        <dbReference type="ARBA" id="ARBA00023010"/>
    </source>
</evidence>
<feature type="transmembrane region" description="Helical" evidence="9">
    <location>
        <begin position="218"/>
        <end position="239"/>
    </location>
</feature>
<keyword evidence="3 9" id="KW-1003">Cell membrane</keyword>
<evidence type="ECO:0000256" key="4">
    <source>
        <dbReference type="ARBA" id="ARBA00022692"/>
    </source>
</evidence>
<organism evidence="11 12">
    <name type="scientific">Parasynechococcus marenigrum (strain WH8102)</name>
    <dbReference type="NCBI Taxonomy" id="84588"/>
    <lineage>
        <taxon>Bacteria</taxon>
        <taxon>Bacillati</taxon>
        <taxon>Cyanobacteriota</taxon>
        <taxon>Cyanophyceae</taxon>
        <taxon>Synechococcales</taxon>
        <taxon>Prochlorococcaceae</taxon>
        <taxon>Parasynechococcus</taxon>
        <taxon>Parasynechococcus marenigrum</taxon>
    </lineage>
</organism>
<keyword evidence="12" id="KW-1185">Reference proteome</keyword>
<comment type="function">
    <text evidence="9">Part of the Sec protein translocase complex. Interacts with the SecYEG preprotein conducting channel. SecDF uses the proton motive force (PMF) to complete protein translocation after the ATP-dependent function of SecA.</text>
</comment>
<keyword evidence="5 9" id="KW-0653">Protein transport</keyword>
<dbReference type="Pfam" id="PF02355">
    <property type="entry name" value="SecD_SecF_C"/>
    <property type="match status" value="1"/>
</dbReference>
<keyword evidence="4 9" id="KW-0812">Transmembrane</keyword>
<dbReference type="AlphaFoldDB" id="Q7U7C8"/>
<dbReference type="NCBIfam" id="TIGR00966">
    <property type="entry name" value="transloc_SecF"/>
    <property type="match status" value="1"/>
</dbReference>
<keyword evidence="8 9" id="KW-0472">Membrane</keyword>
<dbReference type="Gene3D" id="1.20.1640.10">
    <property type="entry name" value="Multidrug efflux transporter AcrB transmembrane domain"/>
    <property type="match status" value="1"/>
</dbReference>
<evidence type="ECO:0000256" key="8">
    <source>
        <dbReference type="ARBA" id="ARBA00023136"/>
    </source>
</evidence>
<dbReference type="eggNOG" id="COG0341">
    <property type="taxonomic scope" value="Bacteria"/>
</dbReference>
<keyword evidence="6 9" id="KW-1133">Transmembrane helix</keyword>
<dbReference type="HOGENOM" id="CLU_050012_0_0_3"/>
<dbReference type="STRING" id="84588.SYNW1057"/>
<evidence type="ECO:0000256" key="6">
    <source>
        <dbReference type="ARBA" id="ARBA00022989"/>
    </source>
</evidence>
<keyword evidence="9" id="KW-0997">Cell inner membrane</keyword>
<feature type="transmembrane region" description="Helical" evidence="9">
    <location>
        <begin position="187"/>
        <end position="212"/>
    </location>
</feature>
<dbReference type="InterPro" id="IPR022646">
    <property type="entry name" value="SecD/SecF_CS"/>
</dbReference>
<comment type="caution">
    <text evidence="9">Lacks conserved residue(s) required for the propagation of feature annotation.</text>
</comment>
<evidence type="ECO:0000256" key="3">
    <source>
        <dbReference type="ARBA" id="ARBA00022475"/>
    </source>
</evidence>
<keyword evidence="2 9" id="KW-0813">Transport</keyword>
<dbReference type="EMBL" id="BX569692">
    <property type="protein sequence ID" value="CAE07572.1"/>
    <property type="molecule type" value="Genomic_DNA"/>
</dbReference>
<dbReference type="InterPro" id="IPR005665">
    <property type="entry name" value="SecF_bac"/>
</dbReference>
<dbReference type="InterPro" id="IPR022645">
    <property type="entry name" value="SecD/SecF_bac"/>
</dbReference>
<feature type="transmembrane region" description="Helical" evidence="9">
    <location>
        <begin position="159"/>
        <end position="180"/>
    </location>
</feature>
<comment type="function">
    <text evidence="9">Probably participates in protein translocation into and across both the cytoplasmic and thylakoid membranes in cyanobacterial cells.</text>
</comment>
<reference evidence="11 12" key="1">
    <citation type="journal article" date="2003" name="Nature">
        <title>The genome of a motile marine Synechococcus.</title>
        <authorList>
            <person name="Palenik B."/>
            <person name="Brahamsha B."/>
            <person name="Larimer F."/>
            <person name="Land M."/>
            <person name="Hauser L."/>
            <person name="Chain P."/>
            <person name="Lamerdin J."/>
            <person name="Regala W."/>
            <person name="Allen E.A."/>
            <person name="McCarren J."/>
            <person name="Paulsen I."/>
            <person name="Dufresne A."/>
            <person name="Partensky F."/>
            <person name="Webb E."/>
            <person name="Waterbury J."/>
        </authorList>
    </citation>
    <scope>NUCLEOTIDE SEQUENCE [LARGE SCALE GENOMIC DNA]</scope>
    <source>
        <strain evidence="11 12">WH8102</strain>
    </source>
</reference>
<dbReference type="GO" id="GO:0043952">
    <property type="term" value="P:protein transport by the Sec complex"/>
    <property type="evidence" value="ECO:0007669"/>
    <property type="project" value="UniProtKB-UniRule"/>
</dbReference>
<dbReference type="PRINTS" id="PR01755">
    <property type="entry name" value="SECFTRNLCASE"/>
</dbReference>
<dbReference type="PANTHER" id="PTHR30081">
    <property type="entry name" value="PROTEIN-EXPORT MEMBRANE PROTEIN SEC"/>
    <property type="match status" value="1"/>
</dbReference>
<evidence type="ECO:0000256" key="5">
    <source>
        <dbReference type="ARBA" id="ARBA00022927"/>
    </source>
</evidence>
<comment type="subcellular location">
    <subcellularLocation>
        <location evidence="9">Cell inner membrane</location>
        <topology evidence="9">Multi-pass membrane protein</topology>
    </subcellularLocation>
    <subcellularLocation>
        <location evidence="1">Cell membrane</location>
        <topology evidence="1">Multi-pass membrane protein</topology>
    </subcellularLocation>
</comment>
<dbReference type="SUPFAM" id="SSF82866">
    <property type="entry name" value="Multidrug efflux transporter AcrB transmembrane domain"/>
    <property type="match status" value="1"/>
</dbReference>
<dbReference type="HAMAP" id="MF_01464_B">
    <property type="entry name" value="SecF_B"/>
    <property type="match status" value="1"/>
</dbReference>
<name>Q7U7C8_PARMW</name>
<proteinExistence type="inferred from homology"/>
<feature type="transmembrane region" description="Helical" evidence="9">
    <location>
        <begin position="21"/>
        <end position="45"/>
    </location>
</feature>
<comment type="similarity">
    <text evidence="9">Belongs to the SecD/SecF family. SecF subfamily.</text>
</comment>
<dbReference type="InterPro" id="IPR022813">
    <property type="entry name" value="SecD/SecF_arch_bac"/>
</dbReference>
<dbReference type="InterPro" id="IPR055344">
    <property type="entry name" value="SecD_SecF_C_bact"/>
</dbReference>
<dbReference type="InterPro" id="IPR048634">
    <property type="entry name" value="SecD_SecF_C"/>
</dbReference>
<comment type="subunit">
    <text evidence="9">Forms a complex with SecD. Part of the essential Sec protein translocation apparatus which comprises SecA, SecYEG and auxiliary proteins SecDF. Other proteins may also be involved.</text>
</comment>
<dbReference type="NCBIfam" id="TIGR00916">
    <property type="entry name" value="2A0604s01"/>
    <property type="match status" value="1"/>
</dbReference>